<evidence type="ECO:0000313" key="7">
    <source>
        <dbReference type="EMBL" id="KRL78231.1"/>
    </source>
</evidence>
<dbReference type="GO" id="GO:0005886">
    <property type="term" value="C:plasma membrane"/>
    <property type="evidence" value="ECO:0007669"/>
    <property type="project" value="TreeGrafter"/>
</dbReference>
<dbReference type="PATRIC" id="fig|1423740.3.peg.1201"/>
<dbReference type="STRING" id="1423740.FC36_GL001117"/>
<keyword evidence="1" id="KW-0813">Transport</keyword>
<dbReference type="InterPro" id="IPR013011">
    <property type="entry name" value="PTS_EIIB_2"/>
</dbReference>
<keyword evidence="5" id="KW-0598">Phosphotransferase system</keyword>
<organism evidence="7 8">
    <name type="scientific">Ligilactobacillus equi DSM 15833 = JCM 10991</name>
    <dbReference type="NCBI Taxonomy" id="1423740"/>
    <lineage>
        <taxon>Bacteria</taxon>
        <taxon>Bacillati</taxon>
        <taxon>Bacillota</taxon>
        <taxon>Bacilli</taxon>
        <taxon>Lactobacillales</taxon>
        <taxon>Lactobacillaceae</taxon>
        <taxon>Ligilactobacillus</taxon>
    </lineage>
</organism>
<dbReference type="PANTHER" id="PTHR30505:SF28">
    <property type="entry name" value="PTS SYSTEM 2-O-ALPHA-MANNOSYL-D-GLYCERATE-SPECIFIC EIIABC COMPONENT"/>
    <property type="match status" value="1"/>
</dbReference>
<dbReference type="AlphaFoldDB" id="A0A0R1TA74"/>
<comment type="caution">
    <text evidence="7">The sequence shown here is derived from an EMBL/GenBank/DDBJ whole genome shotgun (WGS) entry which is preliminary data.</text>
</comment>
<reference evidence="7 8" key="1">
    <citation type="journal article" date="2015" name="Genome Announc.">
        <title>Expanding the biotechnology potential of lactobacilli through comparative genomics of 213 strains and associated genera.</title>
        <authorList>
            <person name="Sun Z."/>
            <person name="Harris H.M."/>
            <person name="McCann A."/>
            <person name="Guo C."/>
            <person name="Argimon S."/>
            <person name="Zhang W."/>
            <person name="Yang X."/>
            <person name="Jeffery I.B."/>
            <person name="Cooney J.C."/>
            <person name="Kagawa T.F."/>
            <person name="Liu W."/>
            <person name="Song Y."/>
            <person name="Salvetti E."/>
            <person name="Wrobel A."/>
            <person name="Rasinkangas P."/>
            <person name="Parkhill J."/>
            <person name="Rea M.C."/>
            <person name="O'Sullivan O."/>
            <person name="Ritari J."/>
            <person name="Douillard F.P."/>
            <person name="Paul Ross R."/>
            <person name="Yang R."/>
            <person name="Briner A.E."/>
            <person name="Felis G.E."/>
            <person name="de Vos W.M."/>
            <person name="Barrangou R."/>
            <person name="Klaenhammer T.R."/>
            <person name="Caufield P.W."/>
            <person name="Cui Y."/>
            <person name="Zhang H."/>
            <person name="O'Toole P.W."/>
        </authorList>
    </citation>
    <scope>NUCLEOTIDE SEQUENCE [LARGE SCALE GENOMIC DNA]</scope>
    <source>
        <strain evidence="7 8">DSM 15833</strain>
    </source>
</reference>
<dbReference type="Pfam" id="PF02302">
    <property type="entry name" value="PTS_IIB"/>
    <property type="match status" value="1"/>
</dbReference>
<evidence type="ECO:0000256" key="5">
    <source>
        <dbReference type="ARBA" id="ARBA00022683"/>
    </source>
</evidence>
<dbReference type="InterPro" id="IPR050864">
    <property type="entry name" value="Bacterial_PTS_Sugar_Transport"/>
</dbReference>
<dbReference type="NCBIfam" id="TIGR00829">
    <property type="entry name" value="FRU"/>
    <property type="match status" value="1"/>
</dbReference>
<proteinExistence type="predicted"/>
<dbReference type="SUPFAM" id="SSF52794">
    <property type="entry name" value="PTS system IIB component-like"/>
    <property type="match status" value="1"/>
</dbReference>
<dbReference type="PANTHER" id="PTHR30505">
    <property type="entry name" value="FRUCTOSE-LIKE PERMEASE"/>
    <property type="match status" value="1"/>
</dbReference>
<evidence type="ECO:0000256" key="2">
    <source>
        <dbReference type="ARBA" id="ARBA00022553"/>
    </source>
</evidence>
<dbReference type="FunFam" id="3.40.50.2300:FF:000014">
    <property type="entry name" value="PTS system fructose-like transporter subunit IIB"/>
    <property type="match status" value="1"/>
</dbReference>
<sequence>MQKYDIIGATGCATGIAHTFMAQEALEEAAKKLGYTIKIETHGQSGTEHVLTEEEIKEAKAVVIASDIDVDPDRFAGKHVIKVPVAKAIKDAEGLINKSFTAPIWKPELVGKSNSNITKNQSSDSIGQQWYTALMNGVSHITVYHTCYLLL</sequence>
<dbReference type="InterPro" id="IPR036095">
    <property type="entry name" value="PTS_EIIB-like_sf"/>
</dbReference>
<dbReference type="InterPro" id="IPR003501">
    <property type="entry name" value="PTS_EIIB_2/3"/>
</dbReference>
<dbReference type="EMBL" id="AZFH01000155">
    <property type="protein sequence ID" value="KRL78231.1"/>
    <property type="molecule type" value="Genomic_DNA"/>
</dbReference>
<evidence type="ECO:0000256" key="3">
    <source>
        <dbReference type="ARBA" id="ARBA00022597"/>
    </source>
</evidence>
<keyword evidence="3" id="KW-0762">Sugar transport</keyword>
<dbReference type="Gene3D" id="3.40.50.2300">
    <property type="match status" value="1"/>
</dbReference>
<evidence type="ECO:0000259" key="6">
    <source>
        <dbReference type="PROSITE" id="PS51099"/>
    </source>
</evidence>
<dbReference type="GO" id="GO:0022877">
    <property type="term" value="F:protein-N(PI)-phosphohistidine-fructose phosphotransferase system transporter activity"/>
    <property type="evidence" value="ECO:0007669"/>
    <property type="project" value="InterPro"/>
</dbReference>
<dbReference type="GO" id="GO:0009401">
    <property type="term" value="P:phosphoenolpyruvate-dependent sugar phosphotransferase system"/>
    <property type="evidence" value="ECO:0007669"/>
    <property type="project" value="UniProtKB-KW"/>
</dbReference>
<evidence type="ECO:0000256" key="4">
    <source>
        <dbReference type="ARBA" id="ARBA00022679"/>
    </source>
</evidence>
<dbReference type="InterPro" id="IPR003353">
    <property type="entry name" value="PTS_IIB_fruc"/>
</dbReference>
<dbReference type="Proteomes" id="UP000051048">
    <property type="component" value="Unassembled WGS sequence"/>
</dbReference>
<accession>A0A0R1TA74</accession>
<dbReference type="CDD" id="cd05569">
    <property type="entry name" value="PTS_IIB_fructose"/>
    <property type="match status" value="1"/>
</dbReference>
<evidence type="ECO:0000256" key="1">
    <source>
        <dbReference type="ARBA" id="ARBA00022448"/>
    </source>
</evidence>
<gene>
    <name evidence="7" type="ORF">FC36_GL001117</name>
</gene>
<keyword evidence="4 7" id="KW-0808">Transferase</keyword>
<feature type="domain" description="PTS EIIB type-2" evidence="6">
    <location>
        <begin position="6"/>
        <end position="101"/>
    </location>
</feature>
<evidence type="ECO:0000313" key="8">
    <source>
        <dbReference type="Proteomes" id="UP000051048"/>
    </source>
</evidence>
<protein>
    <submittedName>
        <fullName evidence="7">Phosphotransferase system fructose-specific component IIB</fullName>
    </submittedName>
</protein>
<dbReference type="GO" id="GO:0090563">
    <property type="term" value="F:protein-phosphocysteine-sugar phosphotransferase activity"/>
    <property type="evidence" value="ECO:0007669"/>
    <property type="project" value="TreeGrafter"/>
</dbReference>
<name>A0A0R1TA74_9LACO</name>
<keyword evidence="2" id="KW-0597">Phosphoprotein</keyword>
<dbReference type="PROSITE" id="PS51099">
    <property type="entry name" value="PTS_EIIB_TYPE_2"/>
    <property type="match status" value="1"/>
</dbReference>